<accession>B4GE33</accession>
<comment type="similarity">
    <text evidence="1">Belongs to the unc-13 family.</text>
</comment>
<gene>
    <name evidence="4" type="primary">Dper\GL21943</name>
    <name evidence="4" type="ORF">Dper_GL21943</name>
</gene>
<evidence type="ECO:0000256" key="2">
    <source>
        <dbReference type="ARBA" id="ARBA00022483"/>
    </source>
</evidence>
<dbReference type="OMA" id="KCHEPEV"/>
<dbReference type="InterPro" id="IPR052095">
    <property type="entry name" value="UNC-13_domain"/>
</dbReference>
<name>B4GE33_DROPE</name>
<dbReference type="PANTHER" id="PTHR45999">
    <property type="entry name" value="UNC-13-4A, ISOFORM B"/>
    <property type="match status" value="1"/>
</dbReference>
<keyword evidence="5" id="KW-1185">Reference proteome</keyword>
<dbReference type="HOGENOM" id="CLU_1887951_0_0_1"/>
<sequence>MDSNGFVDSFTKACFMPTSRFNGISPVKTTVHHKSCFPLYDQEFCINLNEQQRTAEDSLILFSVKDKDLFGMSSQYIGECYASFTDLMESEGKQIIMNLSRPEYTDSETLRALEFRQGDKQAKDFIKKLKNKSYS</sequence>
<protein>
    <submittedName>
        <fullName evidence="4">GL21943</fullName>
    </submittedName>
</protein>
<evidence type="ECO:0000313" key="4">
    <source>
        <dbReference type="EMBL" id="EDW33868.1"/>
    </source>
</evidence>
<reference evidence="4 5" key="1">
    <citation type="journal article" date="2007" name="Nature">
        <title>Evolution of genes and genomes on the Drosophila phylogeny.</title>
        <authorList>
            <consortium name="Drosophila 12 Genomes Consortium"/>
            <person name="Clark A.G."/>
            <person name="Eisen M.B."/>
            <person name="Smith D.R."/>
            <person name="Bergman C.M."/>
            <person name="Oliver B."/>
            <person name="Markow T.A."/>
            <person name="Kaufman T.C."/>
            <person name="Kellis M."/>
            <person name="Gelbart W."/>
            <person name="Iyer V.N."/>
            <person name="Pollard D.A."/>
            <person name="Sackton T.B."/>
            <person name="Larracuente A.M."/>
            <person name="Singh N.D."/>
            <person name="Abad J.P."/>
            <person name="Abt D.N."/>
            <person name="Adryan B."/>
            <person name="Aguade M."/>
            <person name="Akashi H."/>
            <person name="Anderson W.W."/>
            <person name="Aquadro C.F."/>
            <person name="Ardell D.H."/>
            <person name="Arguello R."/>
            <person name="Artieri C.G."/>
            <person name="Barbash D.A."/>
            <person name="Barker D."/>
            <person name="Barsanti P."/>
            <person name="Batterham P."/>
            <person name="Batzoglou S."/>
            <person name="Begun D."/>
            <person name="Bhutkar A."/>
            <person name="Blanco E."/>
            <person name="Bosak S.A."/>
            <person name="Bradley R.K."/>
            <person name="Brand A.D."/>
            <person name="Brent M.R."/>
            <person name="Brooks A.N."/>
            <person name="Brown R.H."/>
            <person name="Butlin R.K."/>
            <person name="Caggese C."/>
            <person name="Calvi B.R."/>
            <person name="Bernardo de Carvalho A."/>
            <person name="Caspi A."/>
            <person name="Castrezana S."/>
            <person name="Celniker S.E."/>
            <person name="Chang J.L."/>
            <person name="Chapple C."/>
            <person name="Chatterji S."/>
            <person name="Chinwalla A."/>
            <person name="Civetta A."/>
            <person name="Clifton S.W."/>
            <person name="Comeron J.M."/>
            <person name="Costello J.C."/>
            <person name="Coyne J.A."/>
            <person name="Daub J."/>
            <person name="David R.G."/>
            <person name="Delcher A.L."/>
            <person name="Delehaunty K."/>
            <person name="Do C.B."/>
            <person name="Ebling H."/>
            <person name="Edwards K."/>
            <person name="Eickbush T."/>
            <person name="Evans J.D."/>
            <person name="Filipski A."/>
            <person name="Findeiss S."/>
            <person name="Freyhult E."/>
            <person name="Fulton L."/>
            <person name="Fulton R."/>
            <person name="Garcia A.C."/>
            <person name="Gardiner A."/>
            <person name="Garfield D.A."/>
            <person name="Garvin B.E."/>
            <person name="Gibson G."/>
            <person name="Gilbert D."/>
            <person name="Gnerre S."/>
            <person name="Godfrey J."/>
            <person name="Good R."/>
            <person name="Gotea V."/>
            <person name="Gravely B."/>
            <person name="Greenberg A.J."/>
            <person name="Griffiths-Jones S."/>
            <person name="Gross S."/>
            <person name="Guigo R."/>
            <person name="Gustafson E.A."/>
            <person name="Haerty W."/>
            <person name="Hahn M.W."/>
            <person name="Halligan D.L."/>
            <person name="Halpern A.L."/>
            <person name="Halter G.M."/>
            <person name="Han M.V."/>
            <person name="Heger A."/>
            <person name="Hillier L."/>
            <person name="Hinrichs A.S."/>
            <person name="Holmes I."/>
            <person name="Hoskins R.A."/>
            <person name="Hubisz M.J."/>
            <person name="Hultmark D."/>
            <person name="Huntley M.A."/>
            <person name="Jaffe D.B."/>
            <person name="Jagadeeshan S."/>
            <person name="Jeck W.R."/>
            <person name="Johnson J."/>
            <person name="Jones C.D."/>
            <person name="Jordan W.C."/>
            <person name="Karpen G.H."/>
            <person name="Kataoka E."/>
            <person name="Keightley P.D."/>
            <person name="Kheradpour P."/>
            <person name="Kirkness E.F."/>
            <person name="Koerich L.B."/>
            <person name="Kristiansen K."/>
            <person name="Kudrna D."/>
            <person name="Kulathinal R.J."/>
            <person name="Kumar S."/>
            <person name="Kwok R."/>
            <person name="Lander E."/>
            <person name="Langley C.H."/>
            <person name="Lapoint R."/>
            <person name="Lazzaro B.P."/>
            <person name="Lee S.J."/>
            <person name="Levesque L."/>
            <person name="Li R."/>
            <person name="Lin C.F."/>
            <person name="Lin M.F."/>
            <person name="Lindblad-Toh K."/>
            <person name="Llopart A."/>
            <person name="Long M."/>
            <person name="Low L."/>
            <person name="Lozovsky E."/>
            <person name="Lu J."/>
            <person name="Luo M."/>
            <person name="Machado C.A."/>
            <person name="Makalowski W."/>
            <person name="Marzo M."/>
            <person name="Matsuda M."/>
            <person name="Matzkin L."/>
            <person name="McAllister B."/>
            <person name="McBride C.S."/>
            <person name="McKernan B."/>
            <person name="McKernan K."/>
            <person name="Mendez-Lago M."/>
            <person name="Minx P."/>
            <person name="Mollenhauer M.U."/>
            <person name="Montooth K."/>
            <person name="Mount S.M."/>
            <person name="Mu X."/>
            <person name="Myers E."/>
            <person name="Negre B."/>
            <person name="Newfeld S."/>
            <person name="Nielsen R."/>
            <person name="Noor M.A."/>
            <person name="O'Grady P."/>
            <person name="Pachter L."/>
            <person name="Papaceit M."/>
            <person name="Parisi M.J."/>
            <person name="Parisi M."/>
            <person name="Parts L."/>
            <person name="Pedersen J.S."/>
            <person name="Pesole G."/>
            <person name="Phillippy A.M."/>
            <person name="Ponting C.P."/>
            <person name="Pop M."/>
            <person name="Porcelli D."/>
            <person name="Powell J.R."/>
            <person name="Prohaska S."/>
            <person name="Pruitt K."/>
            <person name="Puig M."/>
            <person name="Quesneville H."/>
            <person name="Ram K.R."/>
            <person name="Rand D."/>
            <person name="Rasmussen M.D."/>
            <person name="Reed L.K."/>
            <person name="Reenan R."/>
            <person name="Reily A."/>
            <person name="Remington K.A."/>
            <person name="Rieger T.T."/>
            <person name="Ritchie M.G."/>
            <person name="Robin C."/>
            <person name="Rogers Y.H."/>
            <person name="Rohde C."/>
            <person name="Rozas J."/>
            <person name="Rubenfield M.J."/>
            <person name="Ruiz A."/>
            <person name="Russo S."/>
            <person name="Salzberg S.L."/>
            <person name="Sanchez-Gracia A."/>
            <person name="Saranga D.J."/>
            <person name="Sato H."/>
            <person name="Schaeffer S.W."/>
            <person name="Schatz M.C."/>
            <person name="Schlenke T."/>
            <person name="Schwartz R."/>
            <person name="Segarra C."/>
            <person name="Singh R.S."/>
            <person name="Sirot L."/>
            <person name="Sirota M."/>
            <person name="Sisneros N.B."/>
            <person name="Smith C.D."/>
            <person name="Smith T.F."/>
            <person name="Spieth J."/>
            <person name="Stage D.E."/>
            <person name="Stark A."/>
            <person name="Stephan W."/>
            <person name="Strausberg R.L."/>
            <person name="Strempel S."/>
            <person name="Sturgill D."/>
            <person name="Sutton G."/>
            <person name="Sutton G.G."/>
            <person name="Tao W."/>
            <person name="Teichmann S."/>
            <person name="Tobari Y.N."/>
            <person name="Tomimura Y."/>
            <person name="Tsolas J.M."/>
            <person name="Valente V.L."/>
            <person name="Venter E."/>
            <person name="Venter J.C."/>
            <person name="Vicario S."/>
            <person name="Vieira F.G."/>
            <person name="Vilella A.J."/>
            <person name="Villasante A."/>
            <person name="Walenz B."/>
            <person name="Wang J."/>
            <person name="Wasserman M."/>
            <person name="Watts T."/>
            <person name="Wilson D."/>
            <person name="Wilson R.K."/>
            <person name="Wing R.A."/>
            <person name="Wolfner M.F."/>
            <person name="Wong A."/>
            <person name="Wong G.K."/>
            <person name="Wu C.I."/>
            <person name="Wu G."/>
            <person name="Yamamoto D."/>
            <person name="Yang H.P."/>
            <person name="Yang S.P."/>
            <person name="Yorke J.A."/>
            <person name="Yoshida K."/>
            <person name="Zdobnov E."/>
            <person name="Zhang P."/>
            <person name="Zhang Y."/>
            <person name="Zimin A.V."/>
            <person name="Baldwin J."/>
            <person name="Abdouelleil A."/>
            <person name="Abdulkadir J."/>
            <person name="Abebe A."/>
            <person name="Abera B."/>
            <person name="Abreu J."/>
            <person name="Acer S.C."/>
            <person name="Aftuck L."/>
            <person name="Alexander A."/>
            <person name="An P."/>
            <person name="Anderson E."/>
            <person name="Anderson S."/>
            <person name="Arachi H."/>
            <person name="Azer M."/>
            <person name="Bachantsang P."/>
            <person name="Barry A."/>
            <person name="Bayul T."/>
            <person name="Berlin A."/>
            <person name="Bessette D."/>
            <person name="Bloom T."/>
            <person name="Blye J."/>
            <person name="Boguslavskiy L."/>
            <person name="Bonnet C."/>
            <person name="Boukhgalter B."/>
            <person name="Bourzgui I."/>
            <person name="Brown A."/>
            <person name="Cahill P."/>
            <person name="Channer S."/>
            <person name="Cheshatsang Y."/>
            <person name="Chuda L."/>
            <person name="Citroen M."/>
            <person name="Collymore A."/>
            <person name="Cooke P."/>
            <person name="Costello M."/>
            <person name="D'Aco K."/>
            <person name="Daza R."/>
            <person name="De Haan G."/>
            <person name="DeGray S."/>
            <person name="DeMaso C."/>
            <person name="Dhargay N."/>
            <person name="Dooley K."/>
            <person name="Dooley E."/>
            <person name="Doricent M."/>
            <person name="Dorje P."/>
            <person name="Dorjee K."/>
            <person name="Dupes A."/>
            <person name="Elong R."/>
            <person name="Falk J."/>
            <person name="Farina A."/>
            <person name="Faro S."/>
            <person name="Ferguson D."/>
            <person name="Fisher S."/>
            <person name="Foley C.D."/>
            <person name="Franke A."/>
            <person name="Friedrich D."/>
            <person name="Gadbois L."/>
            <person name="Gearin G."/>
            <person name="Gearin C.R."/>
            <person name="Giannoukos G."/>
            <person name="Goode T."/>
            <person name="Graham J."/>
            <person name="Grandbois E."/>
            <person name="Grewal S."/>
            <person name="Gyaltsen K."/>
            <person name="Hafez N."/>
            <person name="Hagos B."/>
            <person name="Hall J."/>
            <person name="Henson C."/>
            <person name="Hollinger A."/>
            <person name="Honan T."/>
            <person name="Huard M.D."/>
            <person name="Hughes L."/>
            <person name="Hurhula B."/>
            <person name="Husby M.E."/>
            <person name="Kamat A."/>
            <person name="Kanga B."/>
            <person name="Kashin S."/>
            <person name="Khazanovich D."/>
            <person name="Kisner P."/>
            <person name="Lance K."/>
            <person name="Lara M."/>
            <person name="Lee W."/>
            <person name="Lennon N."/>
            <person name="Letendre F."/>
            <person name="LeVine R."/>
            <person name="Lipovsky A."/>
            <person name="Liu X."/>
            <person name="Liu J."/>
            <person name="Liu S."/>
            <person name="Lokyitsang T."/>
            <person name="Lokyitsang Y."/>
            <person name="Lubonja R."/>
            <person name="Lui A."/>
            <person name="MacDonald P."/>
            <person name="Magnisalis V."/>
            <person name="Maru K."/>
            <person name="Matthews C."/>
            <person name="McCusker W."/>
            <person name="McDonough S."/>
            <person name="Mehta T."/>
            <person name="Meldrim J."/>
            <person name="Meneus L."/>
            <person name="Mihai O."/>
            <person name="Mihalev A."/>
            <person name="Mihova T."/>
            <person name="Mittelman R."/>
            <person name="Mlenga V."/>
            <person name="Montmayeur A."/>
            <person name="Mulrain L."/>
            <person name="Navidi A."/>
            <person name="Naylor J."/>
            <person name="Negash T."/>
            <person name="Nguyen T."/>
            <person name="Nguyen N."/>
            <person name="Nicol R."/>
            <person name="Norbu C."/>
            <person name="Norbu N."/>
            <person name="Novod N."/>
            <person name="O'Neill B."/>
            <person name="Osman S."/>
            <person name="Markiewicz E."/>
            <person name="Oyono O.L."/>
            <person name="Patti C."/>
            <person name="Phunkhang P."/>
            <person name="Pierre F."/>
            <person name="Priest M."/>
            <person name="Raghuraman S."/>
            <person name="Rege F."/>
            <person name="Reyes R."/>
            <person name="Rise C."/>
            <person name="Rogov P."/>
            <person name="Ross K."/>
            <person name="Ryan E."/>
            <person name="Settipalli S."/>
            <person name="Shea T."/>
            <person name="Sherpa N."/>
            <person name="Shi L."/>
            <person name="Shih D."/>
            <person name="Sparrow T."/>
            <person name="Spaulding J."/>
            <person name="Stalker J."/>
            <person name="Stange-Thomann N."/>
            <person name="Stavropoulos S."/>
            <person name="Stone C."/>
            <person name="Strader C."/>
            <person name="Tesfaye S."/>
            <person name="Thomson T."/>
            <person name="Thoulutsang Y."/>
            <person name="Thoulutsang D."/>
            <person name="Topham K."/>
            <person name="Topping I."/>
            <person name="Tsamla T."/>
            <person name="Vassiliev H."/>
            <person name="Vo A."/>
            <person name="Wangchuk T."/>
            <person name="Wangdi T."/>
            <person name="Weiand M."/>
            <person name="Wilkinson J."/>
            <person name="Wilson A."/>
            <person name="Yadav S."/>
            <person name="Young G."/>
            <person name="Yu Q."/>
            <person name="Zembek L."/>
            <person name="Zhong D."/>
            <person name="Zimmer A."/>
            <person name="Zwirko Z."/>
            <person name="Jaffe D.B."/>
            <person name="Alvarez P."/>
            <person name="Brockman W."/>
            <person name="Butler J."/>
            <person name="Chin C."/>
            <person name="Gnerre S."/>
            <person name="Grabherr M."/>
            <person name="Kleber M."/>
            <person name="Mauceli E."/>
            <person name="MacCallum I."/>
        </authorList>
    </citation>
    <scope>NUCLEOTIDE SEQUENCE [LARGE SCALE GENOMIC DNA]</scope>
    <source>
        <strain evidence="5">MSH-3 / Tucson 14011-0111.49</strain>
    </source>
</reference>
<keyword evidence="2" id="KW-0268">Exocytosis</keyword>
<feature type="domain" description="C2" evidence="3">
    <location>
        <begin position="1"/>
        <end position="97"/>
    </location>
</feature>
<dbReference type="InterPro" id="IPR000008">
    <property type="entry name" value="C2_dom"/>
</dbReference>
<evidence type="ECO:0000259" key="3">
    <source>
        <dbReference type="PROSITE" id="PS50004"/>
    </source>
</evidence>
<evidence type="ECO:0000256" key="1">
    <source>
        <dbReference type="ARBA" id="ARBA00005823"/>
    </source>
</evidence>
<proteinExistence type="inferred from homology"/>
<dbReference type="Pfam" id="PF00168">
    <property type="entry name" value="C2"/>
    <property type="match status" value="1"/>
</dbReference>
<dbReference type="PROSITE" id="PS50004">
    <property type="entry name" value="C2"/>
    <property type="match status" value="1"/>
</dbReference>
<dbReference type="EMBL" id="CH479182">
    <property type="protein sequence ID" value="EDW33868.1"/>
    <property type="molecule type" value="Genomic_DNA"/>
</dbReference>
<dbReference type="PhylomeDB" id="B4GE33"/>
<dbReference type="SUPFAM" id="SSF49562">
    <property type="entry name" value="C2 domain (Calcium/lipid-binding domain, CaLB)"/>
    <property type="match status" value="1"/>
</dbReference>
<organism evidence="5">
    <name type="scientific">Drosophila persimilis</name>
    <name type="common">Fruit fly</name>
    <dbReference type="NCBI Taxonomy" id="7234"/>
    <lineage>
        <taxon>Eukaryota</taxon>
        <taxon>Metazoa</taxon>
        <taxon>Ecdysozoa</taxon>
        <taxon>Arthropoda</taxon>
        <taxon>Hexapoda</taxon>
        <taxon>Insecta</taxon>
        <taxon>Pterygota</taxon>
        <taxon>Neoptera</taxon>
        <taxon>Endopterygota</taxon>
        <taxon>Diptera</taxon>
        <taxon>Brachycera</taxon>
        <taxon>Muscomorpha</taxon>
        <taxon>Ephydroidea</taxon>
        <taxon>Drosophilidae</taxon>
        <taxon>Drosophila</taxon>
        <taxon>Sophophora</taxon>
    </lineage>
</organism>
<evidence type="ECO:0000313" key="5">
    <source>
        <dbReference type="Proteomes" id="UP000008744"/>
    </source>
</evidence>
<dbReference type="GO" id="GO:0099503">
    <property type="term" value="C:secretory vesicle"/>
    <property type="evidence" value="ECO:0007669"/>
    <property type="project" value="TreeGrafter"/>
</dbReference>
<dbReference type="OrthoDB" id="67700at2759"/>
<dbReference type="PANTHER" id="PTHR45999:SF2">
    <property type="entry name" value="PROTEIN UNC-13 HOMOLOG 4B"/>
    <property type="match status" value="1"/>
</dbReference>
<dbReference type="GO" id="GO:0006887">
    <property type="term" value="P:exocytosis"/>
    <property type="evidence" value="ECO:0007669"/>
    <property type="project" value="UniProtKB-KW"/>
</dbReference>
<dbReference type="Proteomes" id="UP000008744">
    <property type="component" value="Unassembled WGS sequence"/>
</dbReference>
<dbReference type="Gene3D" id="2.60.40.150">
    <property type="entry name" value="C2 domain"/>
    <property type="match status" value="1"/>
</dbReference>
<dbReference type="InterPro" id="IPR035892">
    <property type="entry name" value="C2_domain_sf"/>
</dbReference>
<dbReference type="AlphaFoldDB" id="B4GE33"/>
<dbReference type="eggNOG" id="KOG1328">
    <property type="taxonomic scope" value="Eukaryota"/>
</dbReference>